<feature type="transmembrane region" description="Helical" evidence="1">
    <location>
        <begin position="12"/>
        <end position="32"/>
    </location>
</feature>
<dbReference type="STRING" id="929713.NIASO_01080"/>
<organism evidence="2 3">
    <name type="scientific">Niabella soli DSM 19437</name>
    <dbReference type="NCBI Taxonomy" id="929713"/>
    <lineage>
        <taxon>Bacteria</taxon>
        <taxon>Pseudomonadati</taxon>
        <taxon>Bacteroidota</taxon>
        <taxon>Chitinophagia</taxon>
        <taxon>Chitinophagales</taxon>
        <taxon>Chitinophagaceae</taxon>
        <taxon>Niabella</taxon>
    </lineage>
</organism>
<name>W0F5G4_9BACT</name>
<keyword evidence="1" id="KW-1133">Transmembrane helix</keyword>
<protein>
    <submittedName>
        <fullName evidence="2">Uncharacterized protein</fullName>
    </submittedName>
</protein>
<sequence>MWHPAPDNLTKRYYALTNSITLKTTIFVVVVLNRYKTLVFK</sequence>
<dbReference type="HOGENOM" id="CLU_3273378_0_0_10"/>
<keyword evidence="1" id="KW-0812">Transmembrane</keyword>
<evidence type="ECO:0000313" key="3">
    <source>
        <dbReference type="Proteomes" id="UP000003586"/>
    </source>
</evidence>
<proteinExistence type="predicted"/>
<dbReference type="EMBL" id="CP007035">
    <property type="protein sequence ID" value="AHF17063.1"/>
    <property type="molecule type" value="Genomic_DNA"/>
</dbReference>
<gene>
    <name evidence="2" type="ORF">NIASO_01080</name>
</gene>
<dbReference type="AlphaFoldDB" id="W0F5G4"/>
<dbReference type="Proteomes" id="UP000003586">
    <property type="component" value="Chromosome"/>
</dbReference>
<evidence type="ECO:0000313" key="2">
    <source>
        <dbReference type="EMBL" id="AHF17063.1"/>
    </source>
</evidence>
<evidence type="ECO:0000256" key="1">
    <source>
        <dbReference type="SAM" id="Phobius"/>
    </source>
</evidence>
<reference evidence="2 3" key="1">
    <citation type="submission" date="2013-12" db="EMBL/GenBank/DDBJ databases">
        <authorList>
            <consortium name="DOE Joint Genome Institute"/>
            <person name="Eisen J."/>
            <person name="Huntemann M."/>
            <person name="Han J."/>
            <person name="Chen A."/>
            <person name="Kyrpides N."/>
            <person name="Mavromatis K."/>
            <person name="Markowitz V."/>
            <person name="Palaniappan K."/>
            <person name="Ivanova N."/>
            <person name="Schaumberg A."/>
            <person name="Pati A."/>
            <person name="Liolios K."/>
            <person name="Nordberg H.P."/>
            <person name="Cantor M.N."/>
            <person name="Hua S.X."/>
            <person name="Woyke T."/>
        </authorList>
    </citation>
    <scope>NUCLEOTIDE SEQUENCE [LARGE SCALE GENOMIC DNA]</scope>
    <source>
        <strain evidence="3">DSM 19437</strain>
    </source>
</reference>
<keyword evidence="3" id="KW-1185">Reference proteome</keyword>
<keyword evidence="1" id="KW-0472">Membrane</keyword>
<accession>W0F5G4</accession>
<dbReference type="KEGG" id="nso:NIASO_01080"/>